<proteinExistence type="predicted"/>
<dbReference type="Proteomes" id="UP000887578">
    <property type="component" value="Unplaced"/>
</dbReference>
<name>A0A914Q0P9_9BILA</name>
<dbReference type="WBParaSite" id="PDA_v2.g24275.t1">
    <property type="protein sequence ID" value="PDA_v2.g24275.t1"/>
    <property type="gene ID" value="PDA_v2.g24275"/>
</dbReference>
<protein>
    <submittedName>
        <fullName evidence="2">Uncharacterized protein</fullName>
    </submittedName>
</protein>
<organism evidence="1 2">
    <name type="scientific">Panagrolaimus davidi</name>
    <dbReference type="NCBI Taxonomy" id="227884"/>
    <lineage>
        <taxon>Eukaryota</taxon>
        <taxon>Metazoa</taxon>
        <taxon>Ecdysozoa</taxon>
        <taxon>Nematoda</taxon>
        <taxon>Chromadorea</taxon>
        <taxon>Rhabditida</taxon>
        <taxon>Tylenchina</taxon>
        <taxon>Panagrolaimomorpha</taxon>
        <taxon>Panagrolaimoidea</taxon>
        <taxon>Panagrolaimidae</taxon>
        <taxon>Panagrolaimus</taxon>
    </lineage>
</organism>
<dbReference type="AlphaFoldDB" id="A0A914Q0P9"/>
<keyword evidence="1" id="KW-1185">Reference proteome</keyword>
<evidence type="ECO:0000313" key="2">
    <source>
        <dbReference type="WBParaSite" id="PDA_v2.g24275.t1"/>
    </source>
</evidence>
<accession>A0A914Q0P9</accession>
<sequence length="339" mass="38806">MERVTQFPVHSKPPIFPPNTPGTYLFVVSGNTIANIHDVYSDGLKNWGQQRYYDVGMEKLANGNYLAATRSKKNEFTGRIMQVNHELMDVSKKILSATSTNCKKPGNQTYVAIIYIVRKAFDLPSIPNPPRLKASTSALAENLLHKYTAQGALDVIMQQNFMGNDVNMLPTKNQLEDKARRMEDRKPIKKQGAPKKENREIISKWIHEGHFVRSHYITSETERFLLFTRASQSLLEKSTLSRSVVVSLADEANKLRNHSAKERLEFAKTHINSKQYVDLQKAGMCFVDTTFTVSRLYLIIILFTTSHILNEENEPAIFIGPMMLHKHKFAADYRWMIIE</sequence>
<reference evidence="2" key="1">
    <citation type="submission" date="2022-11" db="UniProtKB">
        <authorList>
            <consortium name="WormBaseParasite"/>
        </authorList>
    </citation>
    <scope>IDENTIFICATION</scope>
</reference>
<evidence type="ECO:0000313" key="1">
    <source>
        <dbReference type="Proteomes" id="UP000887578"/>
    </source>
</evidence>